<reference evidence="1 2" key="1">
    <citation type="journal article" date="2016" name="Nat. Commun.">
        <title>Thousands of microbial genomes shed light on interconnected biogeochemical processes in an aquifer system.</title>
        <authorList>
            <person name="Anantharaman K."/>
            <person name="Brown C.T."/>
            <person name="Hug L.A."/>
            <person name="Sharon I."/>
            <person name="Castelle C.J."/>
            <person name="Probst A.J."/>
            <person name="Thomas B.C."/>
            <person name="Singh A."/>
            <person name="Wilkins M.J."/>
            <person name="Karaoz U."/>
            <person name="Brodie E.L."/>
            <person name="Williams K.H."/>
            <person name="Hubbard S.S."/>
            <person name="Banfield J.F."/>
        </authorList>
    </citation>
    <scope>NUCLEOTIDE SEQUENCE [LARGE SCALE GENOMIC DNA]</scope>
</reference>
<dbReference type="EMBL" id="MGDE01000033">
    <property type="protein sequence ID" value="OGL47473.1"/>
    <property type="molecule type" value="Genomic_DNA"/>
</dbReference>
<dbReference type="Proteomes" id="UP000178797">
    <property type="component" value="Unassembled WGS sequence"/>
</dbReference>
<evidence type="ECO:0000313" key="2">
    <source>
        <dbReference type="Proteomes" id="UP000178797"/>
    </source>
</evidence>
<dbReference type="InterPro" id="IPR026406">
    <property type="entry name" value="Ver/Plancto_CHP"/>
</dbReference>
<comment type="caution">
    <text evidence="1">The sequence shown here is derived from an EMBL/GenBank/DDBJ whole genome shotgun (WGS) entry which is preliminary data.</text>
</comment>
<evidence type="ECO:0000313" key="1">
    <source>
        <dbReference type="EMBL" id="OGL47473.1"/>
    </source>
</evidence>
<protein>
    <submittedName>
        <fullName evidence="1">Uncharacterized protein</fullName>
    </submittedName>
</protein>
<organism evidence="1 2">
    <name type="scientific">Candidatus Schekmanbacteria bacterium RBG_16_38_10</name>
    <dbReference type="NCBI Taxonomy" id="1817879"/>
    <lineage>
        <taxon>Bacteria</taxon>
        <taxon>Candidatus Schekmaniibacteriota</taxon>
    </lineage>
</organism>
<gene>
    <name evidence="1" type="ORF">A2W05_02885</name>
</gene>
<proteinExistence type="predicted"/>
<accession>A0A1F7S0X7</accession>
<dbReference type="NCBIfam" id="TIGR04138">
    <property type="entry name" value="Plancto_Ver_chp"/>
    <property type="match status" value="1"/>
</dbReference>
<sequence length="119" mass="13780">MEEGKDKLLELIRKDRRYPLQAYIFVFEALSHTVEKIGERRHITGRELLEGIKELALKHFGGLTKLVFSQWNVGSTEDFGEIVFNLVDAGLMGRTELDSKDDFKDGYNFDEVFNIHSKQ</sequence>
<name>A0A1F7S0X7_9BACT</name>
<dbReference type="AlphaFoldDB" id="A0A1F7S0X7"/>